<evidence type="ECO:0000256" key="1">
    <source>
        <dbReference type="ARBA" id="ARBA00022443"/>
    </source>
</evidence>
<dbReference type="EMBL" id="ADAS02000010">
    <property type="protein sequence ID" value="OAV97960.1"/>
    <property type="molecule type" value="Genomic_DNA"/>
</dbReference>
<dbReference type="Gene3D" id="2.30.30.40">
    <property type="entry name" value="SH3 Domains"/>
    <property type="match status" value="1"/>
</dbReference>
<dbReference type="PANTHER" id="PTHR45929:SF7">
    <property type="entry name" value="LAS SEVENTEEN-BINDING PROTEIN 1"/>
    <property type="match status" value="1"/>
</dbReference>
<evidence type="ECO:0000256" key="3">
    <source>
        <dbReference type="SAM" id="MobiDB-lite"/>
    </source>
</evidence>
<evidence type="ECO:0000313" key="6">
    <source>
        <dbReference type="EnsemblFungi" id="PTTG_03186-t43_1-p1"/>
    </source>
</evidence>
<dbReference type="AlphaFoldDB" id="A0A180GYZ8"/>
<dbReference type="InterPro" id="IPR036028">
    <property type="entry name" value="SH3-like_dom_sf"/>
</dbReference>
<organism evidence="5">
    <name type="scientific">Puccinia triticina (isolate 1-1 / race 1 (BBBD))</name>
    <name type="common">Brown leaf rust fungus</name>
    <dbReference type="NCBI Taxonomy" id="630390"/>
    <lineage>
        <taxon>Eukaryota</taxon>
        <taxon>Fungi</taxon>
        <taxon>Dikarya</taxon>
        <taxon>Basidiomycota</taxon>
        <taxon>Pucciniomycotina</taxon>
        <taxon>Pucciniomycetes</taxon>
        <taxon>Pucciniales</taxon>
        <taxon>Pucciniaceae</taxon>
        <taxon>Puccinia</taxon>
    </lineage>
</organism>
<dbReference type="SMART" id="SM00326">
    <property type="entry name" value="SH3"/>
    <property type="match status" value="1"/>
</dbReference>
<accession>A0A180GYZ8</accession>
<sequence length="237" mass="25414">MSSTWSSLSSVDKQAFYSILDEYFESRPHLFQQQSSASNSDNFSALSNLAGSNPKMTASALKTAGVPPSLAKPSNVSAASSASKHLNGIGSKVGQLSGKFGNHFANSEQAQQQSQPPHASSKPSNSFPAMNKLAATPPISNQNSFAPPPTRRVTPSSAASSYSQPPPPPAPPARSKPHQEEELVEALYDYEGTSQEDLSFKEHQIIKVTEHISDDWWNGQINNGPIGMFPSSYVKPI</sequence>
<evidence type="ECO:0000313" key="7">
    <source>
        <dbReference type="Proteomes" id="UP000005240"/>
    </source>
</evidence>
<dbReference type="PROSITE" id="PS50002">
    <property type="entry name" value="SH3"/>
    <property type="match status" value="1"/>
</dbReference>
<feature type="compositionally biased region" description="Pro residues" evidence="3">
    <location>
        <begin position="164"/>
        <end position="174"/>
    </location>
</feature>
<evidence type="ECO:0000259" key="4">
    <source>
        <dbReference type="PROSITE" id="PS50002"/>
    </source>
</evidence>
<dbReference type="Proteomes" id="UP000005240">
    <property type="component" value="Unassembled WGS sequence"/>
</dbReference>
<dbReference type="PRINTS" id="PR00452">
    <property type="entry name" value="SH3DOMAIN"/>
</dbReference>
<keyword evidence="7" id="KW-1185">Reference proteome</keyword>
<dbReference type="InterPro" id="IPR050670">
    <property type="entry name" value="STAM"/>
</dbReference>
<reference evidence="6" key="4">
    <citation type="submission" date="2025-05" db="UniProtKB">
        <authorList>
            <consortium name="EnsemblFungi"/>
        </authorList>
    </citation>
    <scope>IDENTIFICATION</scope>
    <source>
        <strain evidence="6">isolate 1-1 / race 1 (BBBD)</strain>
    </source>
</reference>
<reference evidence="5" key="1">
    <citation type="submission" date="2009-11" db="EMBL/GenBank/DDBJ databases">
        <authorList>
            <consortium name="The Broad Institute Genome Sequencing Platform"/>
            <person name="Ward D."/>
            <person name="Feldgarden M."/>
            <person name="Earl A."/>
            <person name="Young S.K."/>
            <person name="Zeng Q."/>
            <person name="Koehrsen M."/>
            <person name="Alvarado L."/>
            <person name="Berlin A."/>
            <person name="Bochicchio J."/>
            <person name="Borenstein D."/>
            <person name="Chapman S.B."/>
            <person name="Chen Z."/>
            <person name="Engels R."/>
            <person name="Freedman E."/>
            <person name="Gellesch M."/>
            <person name="Goldberg J."/>
            <person name="Griggs A."/>
            <person name="Gujja S."/>
            <person name="Heilman E."/>
            <person name="Heiman D."/>
            <person name="Hepburn T."/>
            <person name="Howarth C."/>
            <person name="Jen D."/>
            <person name="Larson L."/>
            <person name="Lewis B."/>
            <person name="Mehta T."/>
            <person name="Park D."/>
            <person name="Pearson M."/>
            <person name="Roberts A."/>
            <person name="Saif S."/>
            <person name="Shea T."/>
            <person name="Shenoy N."/>
            <person name="Sisk P."/>
            <person name="Stolte C."/>
            <person name="Sykes S."/>
            <person name="Thomson T."/>
            <person name="Walk T."/>
            <person name="White J."/>
            <person name="Yandava C."/>
            <person name="Izard J."/>
            <person name="Baranova O.V."/>
            <person name="Blanton J.M."/>
            <person name="Tanner A.C."/>
            <person name="Dewhirst F.E."/>
            <person name="Haas B."/>
            <person name="Nusbaum C."/>
            <person name="Birren B."/>
        </authorList>
    </citation>
    <scope>NUCLEOTIDE SEQUENCE [LARGE SCALE GENOMIC DNA]</scope>
    <source>
        <strain evidence="5">1-1 BBBD Race 1</strain>
    </source>
</reference>
<dbReference type="OrthoDB" id="10255128at2759"/>
<dbReference type="PANTHER" id="PTHR45929">
    <property type="entry name" value="JAK PATHWAY SIGNAL TRANSDUCTION ADAPTOR MOLECULE"/>
    <property type="match status" value="1"/>
</dbReference>
<feature type="region of interest" description="Disordered" evidence="3">
    <location>
        <begin position="106"/>
        <end position="183"/>
    </location>
</feature>
<reference evidence="5" key="2">
    <citation type="submission" date="2016-05" db="EMBL/GenBank/DDBJ databases">
        <title>Comparative analysis highlights variable genome content of wheat rusts and divergence of the mating loci.</title>
        <authorList>
            <person name="Cuomo C.A."/>
            <person name="Bakkeren G."/>
            <person name="Szabo L."/>
            <person name="Khalil H."/>
            <person name="Joly D."/>
            <person name="Goldberg J."/>
            <person name="Young S."/>
            <person name="Zeng Q."/>
            <person name="Fellers J."/>
        </authorList>
    </citation>
    <scope>NUCLEOTIDE SEQUENCE [LARGE SCALE GENOMIC DNA]</scope>
    <source>
        <strain evidence="5">1-1 BBBD Race 1</strain>
    </source>
</reference>
<evidence type="ECO:0000256" key="2">
    <source>
        <dbReference type="PROSITE-ProRule" id="PRU00192"/>
    </source>
</evidence>
<feature type="compositionally biased region" description="Low complexity" evidence="3">
    <location>
        <begin position="106"/>
        <end position="124"/>
    </location>
</feature>
<proteinExistence type="predicted"/>
<protein>
    <submittedName>
        <fullName evidence="6">SH3 domain-containing protein</fullName>
    </submittedName>
</protein>
<feature type="domain" description="SH3" evidence="4">
    <location>
        <begin position="179"/>
        <end position="237"/>
    </location>
</feature>
<reference evidence="6 7" key="3">
    <citation type="journal article" date="2017" name="G3 (Bethesda)">
        <title>Comparative analysis highlights variable genome content of wheat rusts and divergence of the mating loci.</title>
        <authorList>
            <person name="Cuomo C.A."/>
            <person name="Bakkeren G."/>
            <person name="Khalil H.B."/>
            <person name="Panwar V."/>
            <person name="Joly D."/>
            <person name="Linning R."/>
            <person name="Sakthikumar S."/>
            <person name="Song X."/>
            <person name="Adiconis X."/>
            <person name="Fan L."/>
            <person name="Goldberg J.M."/>
            <person name="Levin J.Z."/>
            <person name="Young S."/>
            <person name="Zeng Q."/>
            <person name="Anikster Y."/>
            <person name="Bruce M."/>
            <person name="Wang M."/>
            <person name="Yin C."/>
            <person name="McCallum B."/>
            <person name="Szabo L.J."/>
            <person name="Hulbert S."/>
            <person name="Chen X."/>
            <person name="Fellers J.P."/>
        </authorList>
    </citation>
    <scope>NUCLEOTIDE SEQUENCE</scope>
    <source>
        <strain evidence="6">isolate 1-1 / race 1 (BBBD)</strain>
        <strain evidence="7">Isolate 1-1 / race 1 (BBBD)</strain>
    </source>
</reference>
<dbReference type="Pfam" id="PF00018">
    <property type="entry name" value="SH3_1"/>
    <property type="match status" value="1"/>
</dbReference>
<dbReference type="SUPFAM" id="SSF50044">
    <property type="entry name" value="SH3-domain"/>
    <property type="match status" value="1"/>
</dbReference>
<dbReference type="VEuPathDB" id="FungiDB:PTTG_03186"/>
<dbReference type="InterPro" id="IPR001452">
    <property type="entry name" value="SH3_domain"/>
</dbReference>
<dbReference type="EnsemblFungi" id="PTTG_03186-t43_1">
    <property type="protein sequence ID" value="PTTG_03186-t43_1-p1"/>
    <property type="gene ID" value="PTTG_03186"/>
</dbReference>
<keyword evidence="1 2" id="KW-0728">SH3 domain</keyword>
<feature type="region of interest" description="Disordered" evidence="3">
    <location>
        <begin position="32"/>
        <end position="51"/>
    </location>
</feature>
<gene>
    <name evidence="5" type="ORF">PTTG_03186</name>
</gene>
<dbReference type="CDD" id="cd00174">
    <property type="entry name" value="SH3"/>
    <property type="match status" value="1"/>
</dbReference>
<dbReference type="FunFam" id="2.30.30.40:FF:000072">
    <property type="entry name" value="Unconventional Myosin IB"/>
    <property type="match status" value="1"/>
</dbReference>
<name>A0A180GYZ8_PUCT1</name>
<evidence type="ECO:0000313" key="5">
    <source>
        <dbReference type="EMBL" id="OAV97960.1"/>
    </source>
</evidence>